<name>A0A2J6SMA8_9HELO</name>
<protein>
    <submittedName>
        <fullName evidence="2">Copper radical oxidase</fullName>
    </submittedName>
</protein>
<dbReference type="STRING" id="1095630.A0A2J6SMA8"/>
<evidence type="ECO:0000313" key="2">
    <source>
        <dbReference type="EMBL" id="PMD51904.1"/>
    </source>
</evidence>
<dbReference type="OrthoDB" id="2019572at2759"/>
<organism evidence="2 3">
    <name type="scientific">Hyaloscypha bicolor E</name>
    <dbReference type="NCBI Taxonomy" id="1095630"/>
    <lineage>
        <taxon>Eukaryota</taxon>
        <taxon>Fungi</taxon>
        <taxon>Dikarya</taxon>
        <taxon>Ascomycota</taxon>
        <taxon>Pezizomycotina</taxon>
        <taxon>Leotiomycetes</taxon>
        <taxon>Helotiales</taxon>
        <taxon>Hyaloscyphaceae</taxon>
        <taxon>Hyaloscypha</taxon>
        <taxon>Hyaloscypha bicolor</taxon>
    </lineage>
</organism>
<sequence length="154" mass="16611">MPRMAGRLDGISTVMNRCEHGAAGFGLGRDPNYKAVLYSGDVPPEDIVDFQECRVEVFTPPYLLSGLPRPTFKLANTDRAYGQFFAFALISDSTANLKVSLLGALTSTHGNSMAQRTIFPNVPTPSINVFVRISSDPACLSNQSQGLRFGLPGV</sequence>
<dbReference type="InterPro" id="IPR014756">
    <property type="entry name" value="Ig_E-set"/>
</dbReference>
<dbReference type="AlphaFoldDB" id="A0A2J6SMA8"/>
<keyword evidence="3" id="KW-1185">Reference proteome</keyword>
<dbReference type="RefSeq" id="XP_024728808.1">
    <property type="nucleotide sequence ID" value="XM_024885395.1"/>
</dbReference>
<gene>
    <name evidence="2" type="ORF">K444DRAFT_647867</name>
</gene>
<proteinExistence type="predicted"/>
<evidence type="ECO:0000259" key="1">
    <source>
        <dbReference type="Pfam" id="PF09118"/>
    </source>
</evidence>
<dbReference type="GeneID" id="36593472"/>
<feature type="domain" description="Galactose oxidase-like Early set" evidence="1">
    <location>
        <begin position="69"/>
        <end position="134"/>
    </location>
</feature>
<evidence type="ECO:0000313" key="3">
    <source>
        <dbReference type="Proteomes" id="UP000235371"/>
    </source>
</evidence>
<dbReference type="Proteomes" id="UP000235371">
    <property type="component" value="Unassembled WGS sequence"/>
</dbReference>
<dbReference type="PANTHER" id="PTHR32208">
    <property type="entry name" value="SECRETED PROTEIN-RELATED"/>
    <property type="match status" value="1"/>
</dbReference>
<dbReference type="SUPFAM" id="SSF81296">
    <property type="entry name" value="E set domains"/>
    <property type="match status" value="1"/>
</dbReference>
<reference evidence="2 3" key="1">
    <citation type="submission" date="2016-04" db="EMBL/GenBank/DDBJ databases">
        <title>A degradative enzymes factory behind the ericoid mycorrhizal symbiosis.</title>
        <authorList>
            <consortium name="DOE Joint Genome Institute"/>
            <person name="Martino E."/>
            <person name="Morin E."/>
            <person name="Grelet G."/>
            <person name="Kuo A."/>
            <person name="Kohler A."/>
            <person name="Daghino S."/>
            <person name="Barry K."/>
            <person name="Choi C."/>
            <person name="Cichocki N."/>
            <person name="Clum A."/>
            <person name="Copeland A."/>
            <person name="Hainaut M."/>
            <person name="Haridas S."/>
            <person name="Labutti K."/>
            <person name="Lindquist E."/>
            <person name="Lipzen A."/>
            <person name="Khouja H.-R."/>
            <person name="Murat C."/>
            <person name="Ohm R."/>
            <person name="Olson A."/>
            <person name="Spatafora J."/>
            <person name="Veneault-Fourrey C."/>
            <person name="Henrissat B."/>
            <person name="Grigoriev I."/>
            <person name="Martin F."/>
            <person name="Perotto S."/>
        </authorList>
    </citation>
    <scope>NUCLEOTIDE SEQUENCE [LARGE SCALE GENOMIC DNA]</scope>
    <source>
        <strain evidence="2 3">E</strain>
    </source>
</reference>
<dbReference type="EMBL" id="KZ613912">
    <property type="protein sequence ID" value="PMD51904.1"/>
    <property type="molecule type" value="Genomic_DNA"/>
</dbReference>
<dbReference type="PANTHER" id="PTHR32208:SF105">
    <property type="entry name" value="COPPER RADICAL OXIDASE"/>
    <property type="match status" value="1"/>
</dbReference>
<accession>A0A2J6SMA8</accession>
<dbReference type="InterPro" id="IPR015202">
    <property type="entry name" value="GO-like_E_set"/>
</dbReference>
<dbReference type="Pfam" id="PF09118">
    <property type="entry name" value="GO-like_E_set"/>
    <property type="match status" value="1"/>
</dbReference>
<dbReference type="InParanoid" id="A0A2J6SMA8"/>